<sequence>MNTVVSLRAKLQGKDFVEKNPTTVTINTRRKLTSGEIALAKTMFKEAIDYTKVEIIRGGLFSIPTMSKNAMTPFGSIHLPNEDYDNIKDFSQDRKATNKMWFIHEMAHVWQYQLGLNTALRGLEIGARGGYSDAKAYDYDLAHDDQGKQFNQFNFEQQAELISHYYDAYYLSVQGHNYPVLHNKNVMQKTALKNVLSEFLVNPSDKKLLSQNYGSIYYNHKPKRD</sequence>
<protein>
    <recommendedName>
        <fullName evidence="3">Zinc protease</fullName>
    </recommendedName>
</protein>
<dbReference type="Proteomes" id="UP000001741">
    <property type="component" value="Chromosome"/>
</dbReference>
<reference evidence="1 2" key="1">
    <citation type="journal article" date="2008" name="PLoS ONE">
        <title>Comparative analysis of Acinetobacters: three genomes for three lifestyles.</title>
        <authorList>
            <person name="Vallenet D."/>
            <person name="Nordmann P."/>
            <person name="Barbe V."/>
            <person name="Poirel L."/>
            <person name="Mangenot S."/>
            <person name="Bataille E."/>
            <person name="Dossat C."/>
            <person name="Gas S."/>
            <person name="Kreimeyer A."/>
            <person name="Lenoble P."/>
            <person name="Oztas S."/>
            <person name="Poulain J."/>
            <person name="Segurens B."/>
            <person name="Robert C."/>
            <person name="Abergel C."/>
            <person name="Claverie J.M."/>
            <person name="Raoult D."/>
            <person name="Medigue C."/>
            <person name="Weissenbach J."/>
            <person name="Cruveiller S."/>
        </authorList>
    </citation>
    <scope>NUCLEOTIDE SEQUENCE [LARGE SCALE GENOMIC DNA]</scope>
    <source>
        <strain evidence="1 2">SDF</strain>
    </source>
</reference>
<proteinExistence type="predicted"/>
<dbReference type="EMBL" id="CU468230">
    <property type="protein sequence ID" value="CAP00407.1"/>
    <property type="molecule type" value="Genomic_DNA"/>
</dbReference>
<gene>
    <name evidence="1" type="ordered locus">ABSDF1055</name>
</gene>
<evidence type="ECO:0008006" key="3">
    <source>
        <dbReference type="Google" id="ProtNLM"/>
    </source>
</evidence>
<accession>B0VU70</accession>
<evidence type="ECO:0000313" key="1">
    <source>
        <dbReference type="EMBL" id="CAP00407.1"/>
    </source>
</evidence>
<organism evidence="1 2">
    <name type="scientific">Acinetobacter baumannii (strain SDF)</name>
    <dbReference type="NCBI Taxonomy" id="509170"/>
    <lineage>
        <taxon>Bacteria</taxon>
        <taxon>Pseudomonadati</taxon>
        <taxon>Pseudomonadota</taxon>
        <taxon>Gammaproteobacteria</taxon>
        <taxon>Moraxellales</taxon>
        <taxon>Moraxellaceae</taxon>
        <taxon>Acinetobacter</taxon>
        <taxon>Acinetobacter calcoaceticus/baumannii complex</taxon>
    </lineage>
</organism>
<dbReference type="HOGENOM" id="CLU_095998_2_0_6"/>
<name>B0VU70_ACIBS</name>
<dbReference type="KEGG" id="abm:ABSDF1055"/>
<dbReference type="BioCyc" id="ABAU509170:GCL9-853-MONOMER"/>
<dbReference type="AlphaFoldDB" id="B0VU70"/>
<evidence type="ECO:0000313" key="2">
    <source>
        <dbReference type="Proteomes" id="UP000001741"/>
    </source>
</evidence>